<dbReference type="InterPro" id="IPR001810">
    <property type="entry name" value="F-box_dom"/>
</dbReference>
<sequence>MSDIPPEVIAGILLRSPAKSLLRFRCVSKQWCALIDSPSFINMHVNQSIKTNTNNNLVFRDDYFDLFSSPLDSLSTTLGFNHLVGFQEFVGLGIEPIGSCNGLLCLCNTDEKLAILNPSTQKYVRLPFARIEFPDKAYVQNISYGFGYDRVNDDYKVVRIVQSYGYRDDEFESKVEIYSLKLNSWKRVRDYPYYLWWKVGFGVFASGVLHWVGSGKPSPRFSENVADLIAGFDVGTEEYRLVPQPNNLGKNFELRLGVLRGCLCLICNYKSSHSDIWVMKDYGVKESWTKLISVAQPRDFGSFESVTPLVYSKDGRQVLLEIAMKNLVWFDLKKKKFKNVRVRGVPKNLEAIICLGSLVRISGFGRSDGRKQRAVVDKKHKKKVSNKRSRYQHNWDLMYDTADSCANRTVRFLHLARQLIRSEAALKALTLGCSRLSSSLYSFIAIVWNNIRLCNLKFCIAVDGLEAVKQRSEYNEQLDIINQYENAKVTVQEDNLEEAKQGKKIMMQNSRAKIAPSEETTDHDS</sequence>
<keyword evidence="3" id="KW-1185">Reference proteome</keyword>
<dbReference type="CDD" id="cd22157">
    <property type="entry name" value="F-box_AtFBW1-like"/>
    <property type="match status" value="1"/>
</dbReference>
<name>A0AA88RYH5_9ASTE</name>
<dbReference type="Proteomes" id="UP001187471">
    <property type="component" value="Unassembled WGS sequence"/>
</dbReference>
<dbReference type="EMBL" id="JAVXUO010000317">
    <property type="protein sequence ID" value="KAK2993417.1"/>
    <property type="molecule type" value="Genomic_DNA"/>
</dbReference>
<dbReference type="PANTHER" id="PTHR31672">
    <property type="entry name" value="BNACNNG10540D PROTEIN"/>
    <property type="match status" value="1"/>
</dbReference>
<dbReference type="NCBIfam" id="TIGR01640">
    <property type="entry name" value="F_box_assoc_1"/>
    <property type="match status" value="1"/>
</dbReference>
<gene>
    <name evidence="2" type="ORF">RJ640_021636</name>
</gene>
<evidence type="ECO:0000313" key="3">
    <source>
        <dbReference type="Proteomes" id="UP001187471"/>
    </source>
</evidence>
<proteinExistence type="predicted"/>
<feature type="domain" description="F-box" evidence="1">
    <location>
        <begin position="1"/>
        <end position="43"/>
    </location>
</feature>
<dbReference type="InterPro" id="IPR013187">
    <property type="entry name" value="F-box-assoc_dom_typ3"/>
</dbReference>
<dbReference type="PANTHER" id="PTHR31672:SF13">
    <property type="entry name" value="F-BOX PROTEIN CPR30-LIKE"/>
    <property type="match status" value="1"/>
</dbReference>
<protein>
    <recommendedName>
        <fullName evidence="1">F-box domain-containing protein</fullName>
    </recommendedName>
</protein>
<dbReference type="InterPro" id="IPR050796">
    <property type="entry name" value="SCF_F-box_component"/>
</dbReference>
<dbReference type="Pfam" id="PF08268">
    <property type="entry name" value="FBA_3"/>
    <property type="match status" value="1"/>
</dbReference>
<dbReference type="SMART" id="SM00256">
    <property type="entry name" value="FBOX"/>
    <property type="match status" value="1"/>
</dbReference>
<comment type="caution">
    <text evidence="2">The sequence shown here is derived from an EMBL/GenBank/DDBJ whole genome shotgun (WGS) entry which is preliminary data.</text>
</comment>
<dbReference type="Pfam" id="PF00646">
    <property type="entry name" value="F-box"/>
    <property type="match status" value="1"/>
</dbReference>
<evidence type="ECO:0000259" key="1">
    <source>
        <dbReference type="PROSITE" id="PS50181"/>
    </source>
</evidence>
<dbReference type="PROSITE" id="PS50181">
    <property type="entry name" value="FBOX"/>
    <property type="match status" value="1"/>
</dbReference>
<evidence type="ECO:0000313" key="2">
    <source>
        <dbReference type="EMBL" id="KAK2993417.1"/>
    </source>
</evidence>
<dbReference type="InterPro" id="IPR017451">
    <property type="entry name" value="F-box-assoc_interact_dom"/>
</dbReference>
<organism evidence="2 3">
    <name type="scientific">Escallonia rubra</name>
    <dbReference type="NCBI Taxonomy" id="112253"/>
    <lineage>
        <taxon>Eukaryota</taxon>
        <taxon>Viridiplantae</taxon>
        <taxon>Streptophyta</taxon>
        <taxon>Embryophyta</taxon>
        <taxon>Tracheophyta</taxon>
        <taxon>Spermatophyta</taxon>
        <taxon>Magnoliopsida</taxon>
        <taxon>eudicotyledons</taxon>
        <taxon>Gunneridae</taxon>
        <taxon>Pentapetalae</taxon>
        <taxon>asterids</taxon>
        <taxon>campanulids</taxon>
        <taxon>Escalloniales</taxon>
        <taxon>Escalloniaceae</taxon>
        <taxon>Escallonia</taxon>
    </lineage>
</organism>
<dbReference type="AlphaFoldDB" id="A0AA88RYH5"/>
<dbReference type="Gene3D" id="1.20.1280.50">
    <property type="match status" value="1"/>
</dbReference>
<accession>A0AA88RYH5</accession>
<reference evidence="2" key="1">
    <citation type="submission" date="2022-12" db="EMBL/GenBank/DDBJ databases">
        <title>Draft genome assemblies for two species of Escallonia (Escalloniales).</title>
        <authorList>
            <person name="Chanderbali A."/>
            <person name="Dervinis C."/>
            <person name="Anghel I."/>
            <person name="Soltis D."/>
            <person name="Soltis P."/>
            <person name="Zapata F."/>
        </authorList>
    </citation>
    <scope>NUCLEOTIDE SEQUENCE</scope>
    <source>
        <strain evidence="2">UCBG92.1500</strain>
        <tissue evidence="2">Leaf</tissue>
    </source>
</reference>
<dbReference type="SUPFAM" id="SSF81383">
    <property type="entry name" value="F-box domain"/>
    <property type="match status" value="1"/>
</dbReference>
<dbReference type="InterPro" id="IPR036047">
    <property type="entry name" value="F-box-like_dom_sf"/>
</dbReference>